<evidence type="ECO:0000313" key="3">
    <source>
        <dbReference type="Proteomes" id="UP000240996"/>
    </source>
</evidence>
<protein>
    <submittedName>
        <fullName evidence="2">Transposase</fullName>
    </submittedName>
</protein>
<accession>A0A2T4YW11</accession>
<evidence type="ECO:0000313" key="2">
    <source>
        <dbReference type="EMBL" id="PTM47989.1"/>
    </source>
</evidence>
<name>A0A2T4YW11_9SPHN</name>
<sequence length="128" mass="13875">MAKSLSVDLRKRVIAAIEAGASCRQAAMRFGVSASSAIRWHRLSKGRGDVTPHMQGGDRRSQRIEGHADAIMGELAKAPDITLADLRGTLAGQGVAVSIAGLWRFFGRRRITLKKRLGMRPNRIAPTS</sequence>
<comment type="caution">
    <text evidence="2">The sequence shown here is derived from an EMBL/GenBank/DDBJ whole genome shotgun (WGS) entry which is preliminary data.</text>
</comment>
<evidence type="ECO:0000259" key="1">
    <source>
        <dbReference type="Pfam" id="PF01710"/>
    </source>
</evidence>
<proteinExistence type="predicted"/>
<dbReference type="InterPro" id="IPR009057">
    <property type="entry name" value="Homeodomain-like_sf"/>
</dbReference>
<gene>
    <name evidence="2" type="ORF">C8J24_1396</name>
</gene>
<dbReference type="Pfam" id="PF01710">
    <property type="entry name" value="HTH_Tnp_IS630"/>
    <property type="match status" value="1"/>
</dbReference>
<dbReference type="InterPro" id="IPR002622">
    <property type="entry name" value="Transposase_14"/>
</dbReference>
<dbReference type="EMBL" id="PZZN01000001">
    <property type="protein sequence ID" value="PTM47989.1"/>
    <property type="molecule type" value="Genomic_DNA"/>
</dbReference>
<feature type="domain" description="Transposase Synechocystis PCC 6803" evidence="1">
    <location>
        <begin position="6"/>
        <end position="117"/>
    </location>
</feature>
<dbReference type="Proteomes" id="UP000240996">
    <property type="component" value="Unassembled WGS sequence"/>
</dbReference>
<dbReference type="AlphaFoldDB" id="A0A2T4YW11"/>
<organism evidence="2 3">
    <name type="scientific">Sphingomonas aerolata</name>
    <dbReference type="NCBI Taxonomy" id="185951"/>
    <lineage>
        <taxon>Bacteria</taxon>
        <taxon>Pseudomonadati</taxon>
        <taxon>Pseudomonadota</taxon>
        <taxon>Alphaproteobacteria</taxon>
        <taxon>Sphingomonadales</taxon>
        <taxon>Sphingomonadaceae</taxon>
        <taxon>Sphingomonas</taxon>
    </lineage>
</organism>
<reference evidence="2 3" key="1">
    <citation type="submission" date="2018-04" db="EMBL/GenBank/DDBJ databases">
        <title>Genomic Encyclopedia of Type Strains, Phase III (KMG-III): the genomes of soil and plant-associated and newly described type strains.</title>
        <authorList>
            <person name="Whitman W."/>
        </authorList>
    </citation>
    <scope>NUCLEOTIDE SEQUENCE [LARGE SCALE GENOMIC DNA]</scope>
    <source>
        <strain evidence="2 3">NW12</strain>
    </source>
</reference>
<dbReference type="SUPFAM" id="SSF46689">
    <property type="entry name" value="Homeodomain-like"/>
    <property type="match status" value="1"/>
</dbReference>
<keyword evidence="3" id="KW-1185">Reference proteome</keyword>